<dbReference type="PATRIC" id="fig|98804.3.peg.6"/>
<keyword evidence="6 7" id="KW-0694">RNA-binding</keyword>
<dbReference type="STRING" id="98804.BTSPAZIEG_0006"/>
<sequence>MKNFSFHKKLRLKTTQQFQNVYQNNQKKITSEFVVFGRLNNLTFPRLGLSISKKKVKYAWNRNRIKRVIKECFRLLQYYLLFMDFIVVVKKDISSLNNYTLVNIIKKLWFYRIT</sequence>
<dbReference type="GO" id="GO:0000049">
    <property type="term" value="F:tRNA binding"/>
    <property type="evidence" value="ECO:0007669"/>
    <property type="project" value="UniProtKB-UniRule"/>
</dbReference>
<keyword evidence="3 7" id="KW-0540">Nuclease</keyword>
<evidence type="ECO:0000256" key="7">
    <source>
        <dbReference type="HAMAP-Rule" id="MF_00227"/>
    </source>
</evidence>
<keyword evidence="2 7" id="KW-0819">tRNA processing</keyword>
<dbReference type="GO" id="GO:0001682">
    <property type="term" value="P:tRNA 5'-leader removal"/>
    <property type="evidence" value="ECO:0007669"/>
    <property type="project" value="UniProtKB-UniRule"/>
</dbReference>
<dbReference type="GO" id="GO:0042781">
    <property type="term" value="F:3'-tRNA processing endoribonuclease activity"/>
    <property type="evidence" value="ECO:0007669"/>
    <property type="project" value="TreeGrafter"/>
</dbReference>
<dbReference type="Gene3D" id="3.30.230.10">
    <property type="match status" value="1"/>
</dbReference>
<dbReference type="PANTHER" id="PTHR33992:SF1">
    <property type="entry name" value="RIBONUCLEASE P PROTEIN COMPONENT"/>
    <property type="match status" value="1"/>
</dbReference>
<dbReference type="InterPro" id="IPR014721">
    <property type="entry name" value="Ribsml_uS5_D2-typ_fold_subgr"/>
</dbReference>
<evidence type="ECO:0000256" key="4">
    <source>
        <dbReference type="ARBA" id="ARBA00022759"/>
    </source>
</evidence>
<comment type="catalytic activity">
    <reaction evidence="7">
        <text>Endonucleolytic cleavage of RNA, removing 5'-extranucleotides from tRNA precursor.</text>
        <dbReference type="EC" id="3.1.26.5"/>
    </reaction>
</comment>
<comment type="subunit">
    <text evidence="7">Consists of a catalytic RNA component (M1 or rnpB) and a protein subunit.</text>
</comment>
<reference evidence="10" key="1">
    <citation type="submission" date="2015-10" db="EMBL/GenBank/DDBJ databases">
        <authorList>
            <person name="Manzano-Marin A."/>
            <person name="Manzano-Marin A."/>
        </authorList>
    </citation>
    <scope>NUCLEOTIDE SEQUENCE [LARGE SCALE GENOMIC DNA]</scope>
    <source>
        <strain evidence="10">BTs</strain>
    </source>
</reference>
<dbReference type="GO" id="GO:0004526">
    <property type="term" value="F:ribonuclease P activity"/>
    <property type="evidence" value="ECO:0007669"/>
    <property type="project" value="UniProtKB-UniRule"/>
</dbReference>
<keyword evidence="10" id="KW-1185">Reference proteome</keyword>
<evidence type="ECO:0000313" key="9">
    <source>
        <dbReference type="EMBL" id="CUR52998.1"/>
    </source>
</evidence>
<name>A0A160SWM2_BUCTT</name>
<evidence type="ECO:0000256" key="2">
    <source>
        <dbReference type="ARBA" id="ARBA00022694"/>
    </source>
</evidence>
<comment type="function">
    <text evidence="1 7">RNaseP catalyzes the removal of the 5'-leader sequence from pre-tRNA to produce the mature 5'-terminus. It can also cleave other RNA substrates such as 4.5S RNA. The protein component plays an auxiliary but essential role in vivo by binding to the 5'-leader sequence and broadening the substrate specificity of the ribozyme.</text>
</comment>
<gene>
    <name evidence="7 9" type="primary">rnpA</name>
    <name evidence="9" type="ORF">BTSPAZIEG_0006</name>
</gene>
<evidence type="ECO:0000313" key="10">
    <source>
        <dbReference type="Proteomes" id="UP000243633"/>
    </source>
</evidence>
<dbReference type="InterPro" id="IPR000100">
    <property type="entry name" value="RNase_P"/>
</dbReference>
<organism evidence="9 10">
    <name type="scientific">Buchnera aphidicola subsp. Tuberolachnus salignus</name>
    <dbReference type="NCBI Taxonomy" id="98804"/>
    <lineage>
        <taxon>Bacteria</taxon>
        <taxon>Pseudomonadati</taxon>
        <taxon>Pseudomonadota</taxon>
        <taxon>Gammaproteobacteria</taxon>
        <taxon>Enterobacterales</taxon>
        <taxon>Erwiniaceae</taxon>
        <taxon>Buchnera</taxon>
    </lineage>
</organism>
<dbReference type="InterPro" id="IPR020539">
    <property type="entry name" value="RNase_P_CS"/>
</dbReference>
<protein>
    <recommendedName>
        <fullName evidence="7 8">Ribonuclease P protein component</fullName>
        <shortName evidence="7">RNase P protein</shortName>
        <shortName evidence="7">RNaseP protein</shortName>
        <ecNumber evidence="7 8">3.1.26.5</ecNumber>
    </recommendedName>
    <alternativeName>
        <fullName evidence="7">Protein C5</fullName>
    </alternativeName>
</protein>
<keyword evidence="4 7" id="KW-0255">Endonuclease</keyword>
<evidence type="ECO:0000256" key="1">
    <source>
        <dbReference type="ARBA" id="ARBA00002663"/>
    </source>
</evidence>
<dbReference type="HAMAP" id="MF_00227">
    <property type="entry name" value="RNase_P"/>
    <property type="match status" value="1"/>
</dbReference>
<evidence type="ECO:0000256" key="8">
    <source>
        <dbReference type="NCBIfam" id="TIGR00188"/>
    </source>
</evidence>
<evidence type="ECO:0000256" key="5">
    <source>
        <dbReference type="ARBA" id="ARBA00022801"/>
    </source>
</evidence>
<evidence type="ECO:0000256" key="3">
    <source>
        <dbReference type="ARBA" id="ARBA00022722"/>
    </source>
</evidence>
<accession>A0A160SWM2</accession>
<dbReference type="EC" id="3.1.26.5" evidence="7 8"/>
<dbReference type="GO" id="GO:0030677">
    <property type="term" value="C:ribonuclease P complex"/>
    <property type="evidence" value="ECO:0007669"/>
    <property type="project" value="TreeGrafter"/>
</dbReference>
<dbReference type="SUPFAM" id="SSF54211">
    <property type="entry name" value="Ribosomal protein S5 domain 2-like"/>
    <property type="match status" value="1"/>
</dbReference>
<dbReference type="OrthoDB" id="9796422at2"/>
<proteinExistence type="inferred from homology"/>
<dbReference type="RefSeq" id="WP_075472248.1">
    <property type="nucleotide sequence ID" value="NZ_CP135003.1"/>
</dbReference>
<keyword evidence="5 7" id="KW-0378">Hydrolase</keyword>
<comment type="similarity">
    <text evidence="7">Belongs to the RnpA family.</text>
</comment>
<dbReference type="AlphaFoldDB" id="A0A160SWM2"/>
<dbReference type="InterPro" id="IPR020568">
    <property type="entry name" value="Ribosomal_Su5_D2-typ_SF"/>
</dbReference>
<evidence type="ECO:0000256" key="6">
    <source>
        <dbReference type="ARBA" id="ARBA00022884"/>
    </source>
</evidence>
<dbReference type="EMBL" id="LN890285">
    <property type="protein sequence ID" value="CUR52998.1"/>
    <property type="molecule type" value="Genomic_DNA"/>
</dbReference>
<dbReference type="NCBIfam" id="TIGR00188">
    <property type="entry name" value="rnpA"/>
    <property type="match status" value="1"/>
</dbReference>
<dbReference type="PANTHER" id="PTHR33992">
    <property type="entry name" value="RIBONUCLEASE P PROTEIN COMPONENT"/>
    <property type="match status" value="1"/>
</dbReference>
<dbReference type="Pfam" id="PF00825">
    <property type="entry name" value="Ribonuclease_P"/>
    <property type="match status" value="1"/>
</dbReference>
<dbReference type="PROSITE" id="PS00648">
    <property type="entry name" value="RIBONUCLEASE_P"/>
    <property type="match status" value="1"/>
</dbReference>
<dbReference type="Proteomes" id="UP000243633">
    <property type="component" value="Chromosome 1"/>
</dbReference>